<proteinExistence type="predicted"/>
<protein>
    <submittedName>
        <fullName evidence="2">Uncharacterized protein</fullName>
    </submittedName>
</protein>
<sequence length="164" mass="18635">MISGSMRCTYTGREFGGSLFNLSHFFIRVIGRLKPDIRRACVFGAGRPVSVCLCTCHVSMGWGENGFAVVEIPSIFNVSASLISCFCFLQTHYYQLYPRAVRWFGGCCLRKEREREREMTTKTEKDIHYSFPHVSFFPPPCVYIVCVCVSPISPSLVFVTYLGR</sequence>
<keyword evidence="1" id="KW-0472">Membrane</keyword>
<keyword evidence="1" id="KW-1133">Transmembrane helix</keyword>
<evidence type="ECO:0000256" key="1">
    <source>
        <dbReference type="SAM" id="Phobius"/>
    </source>
</evidence>
<organism evidence="2 3">
    <name type="scientific">Periconia macrospinosa</name>
    <dbReference type="NCBI Taxonomy" id="97972"/>
    <lineage>
        <taxon>Eukaryota</taxon>
        <taxon>Fungi</taxon>
        <taxon>Dikarya</taxon>
        <taxon>Ascomycota</taxon>
        <taxon>Pezizomycotina</taxon>
        <taxon>Dothideomycetes</taxon>
        <taxon>Pleosporomycetidae</taxon>
        <taxon>Pleosporales</taxon>
        <taxon>Massarineae</taxon>
        <taxon>Periconiaceae</taxon>
        <taxon>Periconia</taxon>
    </lineage>
</organism>
<evidence type="ECO:0000313" key="3">
    <source>
        <dbReference type="Proteomes" id="UP000244855"/>
    </source>
</evidence>
<accession>A0A2V1D8U7</accession>
<name>A0A2V1D8U7_9PLEO</name>
<dbReference type="AlphaFoldDB" id="A0A2V1D8U7"/>
<reference evidence="2 3" key="1">
    <citation type="journal article" date="2018" name="Sci. Rep.">
        <title>Comparative genomics provides insights into the lifestyle and reveals functional heterogeneity of dark septate endophytic fungi.</title>
        <authorList>
            <person name="Knapp D.G."/>
            <person name="Nemeth J.B."/>
            <person name="Barry K."/>
            <person name="Hainaut M."/>
            <person name="Henrissat B."/>
            <person name="Johnson J."/>
            <person name="Kuo A."/>
            <person name="Lim J.H.P."/>
            <person name="Lipzen A."/>
            <person name="Nolan M."/>
            <person name="Ohm R.A."/>
            <person name="Tamas L."/>
            <person name="Grigoriev I.V."/>
            <person name="Spatafora J.W."/>
            <person name="Nagy L.G."/>
            <person name="Kovacs G.M."/>
        </authorList>
    </citation>
    <scope>NUCLEOTIDE SEQUENCE [LARGE SCALE GENOMIC DNA]</scope>
    <source>
        <strain evidence="2 3">DSE2036</strain>
    </source>
</reference>
<dbReference type="EMBL" id="KZ805577">
    <property type="protein sequence ID" value="PVH93624.1"/>
    <property type="molecule type" value="Genomic_DNA"/>
</dbReference>
<keyword evidence="1" id="KW-0812">Transmembrane</keyword>
<dbReference type="Proteomes" id="UP000244855">
    <property type="component" value="Unassembled WGS sequence"/>
</dbReference>
<keyword evidence="3" id="KW-1185">Reference proteome</keyword>
<evidence type="ECO:0000313" key="2">
    <source>
        <dbReference type="EMBL" id="PVH93624.1"/>
    </source>
</evidence>
<feature type="transmembrane region" description="Helical" evidence="1">
    <location>
        <begin position="142"/>
        <end position="162"/>
    </location>
</feature>
<gene>
    <name evidence="2" type="ORF">DM02DRAFT_217329</name>
</gene>